<dbReference type="AlphaFoldDB" id="Q1Q4Z0"/>
<evidence type="ECO:0000313" key="1">
    <source>
        <dbReference type="EMBL" id="CAJ75076.1"/>
    </source>
</evidence>
<dbReference type="EMBL" id="CT573071">
    <property type="protein sequence ID" value="CAJ75076.1"/>
    <property type="molecule type" value="Genomic_DNA"/>
</dbReference>
<sequence>MIHIFVRVYEGKIFSGANCKNRLNHYRKVSKELLCGMKIKLIVVRREISGFAW</sequence>
<reference evidence="1" key="2">
    <citation type="submission" date="2006-01" db="EMBL/GenBank/DDBJ databases">
        <authorList>
            <person name="Genoscope"/>
        </authorList>
    </citation>
    <scope>NUCLEOTIDE SEQUENCE</scope>
</reference>
<accession>Q1Q4Z0</accession>
<organism evidence="1">
    <name type="scientific">Kuenenia stuttgartiensis</name>
    <dbReference type="NCBI Taxonomy" id="174633"/>
    <lineage>
        <taxon>Bacteria</taxon>
        <taxon>Pseudomonadati</taxon>
        <taxon>Planctomycetota</taxon>
        <taxon>Candidatus Brocadiia</taxon>
        <taxon>Candidatus Brocadiales</taxon>
        <taxon>Candidatus Brocadiaceae</taxon>
        <taxon>Candidatus Kuenenia</taxon>
    </lineage>
</organism>
<reference evidence="1" key="1">
    <citation type="journal article" date="2006" name="Nature">
        <title>Deciphering the evolution and metabolism of an anammox bacterium from a community genome.</title>
        <authorList>
            <person name="Strous M."/>
            <person name="Pelletier E."/>
            <person name="Mangenot S."/>
            <person name="Rattei T."/>
            <person name="Lehner A."/>
            <person name="Taylor M.W."/>
            <person name="Horn M."/>
            <person name="Daims H."/>
            <person name="Bartol-Mavel D."/>
            <person name="Wincker P."/>
            <person name="Barbe V."/>
            <person name="Fonknechten N."/>
            <person name="Vallenet D."/>
            <person name="Segurens B."/>
            <person name="Schenowitz-Truong C."/>
            <person name="Medigue C."/>
            <person name="Collingro A."/>
            <person name="Snel B."/>
            <person name="Dutilh B.E."/>
            <person name="OpDenCamp H.J.M."/>
            <person name="vanDerDrift C."/>
            <person name="Cirpus I."/>
            <person name="vanDePas-Schoonen K.T."/>
            <person name="Harhangi H.R."/>
            <person name="vanNiftrik L."/>
            <person name="Schmid M."/>
            <person name="Keltjens J."/>
            <person name="vanDeVossenberg J."/>
            <person name="Kartal B."/>
            <person name="Meier H."/>
            <person name="Frishman D."/>
            <person name="Huynen M.A."/>
            <person name="Mewes H."/>
            <person name="Weissenbach J."/>
            <person name="Jetten M.S.M."/>
            <person name="Wagner M."/>
            <person name="LePaslier D."/>
        </authorList>
    </citation>
    <scope>NUCLEOTIDE SEQUENCE</scope>
</reference>
<name>Q1Q4Z0_KUEST</name>
<gene>
    <name evidence="1" type="ORF">kuste4314</name>
</gene>
<proteinExistence type="predicted"/>
<protein>
    <submittedName>
        <fullName evidence="1">Uncharacterized protein</fullName>
    </submittedName>
</protein>